<feature type="transmembrane region" description="Helical" evidence="1">
    <location>
        <begin position="116"/>
        <end position="137"/>
    </location>
</feature>
<protein>
    <submittedName>
        <fullName evidence="2">Uncharacterized protein</fullName>
    </submittedName>
</protein>
<evidence type="ECO:0000256" key="1">
    <source>
        <dbReference type="SAM" id="Phobius"/>
    </source>
</evidence>
<reference evidence="2 3" key="1">
    <citation type="submission" date="2019-03" db="EMBL/GenBank/DDBJ databases">
        <title>Deep-cultivation of Planctomycetes and their phenomic and genomic characterization uncovers novel biology.</title>
        <authorList>
            <person name="Wiegand S."/>
            <person name="Jogler M."/>
            <person name="Boedeker C."/>
            <person name="Pinto D."/>
            <person name="Vollmers J."/>
            <person name="Rivas-Marin E."/>
            <person name="Kohn T."/>
            <person name="Peeters S.H."/>
            <person name="Heuer A."/>
            <person name="Rast P."/>
            <person name="Oberbeckmann S."/>
            <person name="Bunk B."/>
            <person name="Jeske O."/>
            <person name="Meyerdierks A."/>
            <person name="Storesund J.E."/>
            <person name="Kallscheuer N."/>
            <person name="Luecker S."/>
            <person name="Lage O.M."/>
            <person name="Pohl T."/>
            <person name="Merkel B.J."/>
            <person name="Hornburger P."/>
            <person name="Mueller R.-W."/>
            <person name="Bruemmer F."/>
            <person name="Labrenz M."/>
            <person name="Spormann A.M."/>
            <person name="Op den Camp H."/>
            <person name="Overmann J."/>
            <person name="Amann R."/>
            <person name="Jetten M.S.M."/>
            <person name="Mascher T."/>
            <person name="Medema M.H."/>
            <person name="Devos D.P."/>
            <person name="Kaster A.-K."/>
            <person name="Ovreas L."/>
            <person name="Rohde M."/>
            <person name="Galperin M.Y."/>
            <person name="Jogler C."/>
        </authorList>
    </citation>
    <scope>NUCLEOTIDE SEQUENCE [LARGE SCALE GENOMIC DNA]</scope>
    <source>
        <strain evidence="2 3">Enr13</strain>
    </source>
</reference>
<dbReference type="KEGG" id="snep:Enr13x_18770"/>
<keyword evidence="1" id="KW-1133">Transmembrane helix</keyword>
<evidence type="ECO:0000313" key="3">
    <source>
        <dbReference type="Proteomes" id="UP000319004"/>
    </source>
</evidence>
<sequence length="184" mass="19865">MPFMTPNGLKIRLEEVASFNAIQQARFGTAEDVLHSTESLEMAPALLSFVGGMVAFAAGQPLWVVVATMIATQFVPRELYAWIPGWLSLSHFANPILRLVAGLAAGYYFAGWNGSLTYFAGMVGAFVLPMMLTPLHISMFGMTQAERSFLLACAKHGVPKSAIDAIFDENGEPDDAGESPSLVY</sequence>
<proteinExistence type="predicted"/>
<keyword evidence="1" id="KW-0472">Membrane</keyword>
<organism evidence="2 3">
    <name type="scientific">Stieleria neptunia</name>
    <dbReference type="NCBI Taxonomy" id="2527979"/>
    <lineage>
        <taxon>Bacteria</taxon>
        <taxon>Pseudomonadati</taxon>
        <taxon>Planctomycetota</taxon>
        <taxon>Planctomycetia</taxon>
        <taxon>Pirellulales</taxon>
        <taxon>Pirellulaceae</taxon>
        <taxon>Stieleria</taxon>
    </lineage>
</organism>
<dbReference type="EMBL" id="CP037423">
    <property type="protein sequence ID" value="QDV42034.1"/>
    <property type="molecule type" value="Genomic_DNA"/>
</dbReference>
<dbReference type="RefSeq" id="WP_145385679.1">
    <property type="nucleotide sequence ID" value="NZ_CP037423.1"/>
</dbReference>
<feature type="transmembrane region" description="Helical" evidence="1">
    <location>
        <begin position="46"/>
        <end position="71"/>
    </location>
</feature>
<accession>A0A518HMF1</accession>
<name>A0A518HMF1_9BACT</name>
<gene>
    <name evidence="2" type="ORF">Enr13x_18770</name>
</gene>
<keyword evidence="3" id="KW-1185">Reference proteome</keyword>
<keyword evidence="1" id="KW-0812">Transmembrane</keyword>
<dbReference type="AlphaFoldDB" id="A0A518HMF1"/>
<evidence type="ECO:0000313" key="2">
    <source>
        <dbReference type="EMBL" id="QDV42034.1"/>
    </source>
</evidence>
<dbReference type="Proteomes" id="UP000319004">
    <property type="component" value="Chromosome"/>
</dbReference>